<feature type="chain" id="PRO_5043316160" evidence="2">
    <location>
        <begin position="17"/>
        <end position="283"/>
    </location>
</feature>
<keyword evidence="4" id="KW-1185">Reference proteome</keyword>
<feature type="region of interest" description="Disordered" evidence="1">
    <location>
        <begin position="26"/>
        <end position="51"/>
    </location>
</feature>
<dbReference type="EMBL" id="BTSX01000005">
    <property type="protein sequence ID" value="GMT02183.1"/>
    <property type="molecule type" value="Genomic_DNA"/>
</dbReference>
<keyword evidence="2" id="KW-0732">Signal</keyword>
<sequence length="283" mass="28672">MRGLVSLSALLTTVFGCVPMKPTFDDGGIPAGPAPGTGGSTPGGGTPSVPGPSTMPCTALTGDWAPAACSTAWSTCPAPQTCTAGTSDTMKYTCAMGQPTVLGGSDKIKLDSITCDTTKGVWIYTMGTTMMSQADLEAKIGTGFQYACVKPGGAPGGGGGVTCQPLPGTTAGFDVSYCNTAGAGSDPMKFKCADATAVAAPCGFECPSGFGVPIIWNVNKGTGGGRLKERGPGFTLFNKVECDTTTGGWKYTTTVGPQTFVFDEAEYAKIYGGPYTYGCAQYT</sequence>
<protein>
    <submittedName>
        <fullName evidence="3">Uncharacterized protein</fullName>
    </submittedName>
</protein>
<evidence type="ECO:0000313" key="4">
    <source>
        <dbReference type="Proteomes" id="UP001432027"/>
    </source>
</evidence>
<name>A0AAV5U710_9BILA</name>
<dbReference type="PROSITE" id="PS51257">
    <property type="entry name" value="PROKAR_LIPOPROTEIN"/>
    <property type="match status" value="1"/>
</dbReference>
<dbReference type="AlphaFoldDB" id="A0AAV5U710"/>
<accession>A0AAV5U710</accession>
<evidence type="ECO:0000313" key="3">
    <source>
        <dbReference type="EMBL" id="GMT02183.1"/>
    </source>
</evidence>
<reference evidence="3" key="1">
    <citation type="submission" date="2023-10" db="EMBL/GenBank/DDBJ databases">
        <title>Genome assembly of Pristionchus species.</title>
        <authorList>
            <person name="Yoshida K."/>
            <person name="Sommer R.J."/>
        </authorList>
    </citation>
    <scope>NUCLEOTIDE SEQUENCE</scope>
    <source>
        <strain evidence="3">RS0144</strain>
    </source>
</reference>
<proteinExistence type="predicted"/>
<evidence type="ECO:0000256" key="1">
    <source>
        <dbReference type="SAM" id="MobiDB-lite"/>
    </source>
</evidence>
<gene>
    <name evidence="3" type="ORF">PENTCL1PPCAC_24357</name>
</gene>
<dbReference type="Proteomes" id="UP001432027">
    <property type="component" value="Unassembled WGS sequence"/>
</dbReference>
<comment type="caution">
    <text evidence="3">The sequence shown here is derived from an EMBL/GenBank/DDBJ whole genome shotgun (WGS) entry which is preliminary data.</text>
</comment>
<feature type="signal peptide" evidence="2">
    <location>
        <begin position="1"/>
        <end position="16"/>
    </location>
</feature>
<evidence type="ECO:0000256" key="2">
    <source>
        <dbReference type="SAM" id="SignalP"/>
    </source>
</evidence>
<feature type="compositionally biased region" description="Gly residues" evidence="1">
    <location>
        <begin position="35"/>
        <end position="46"/>
    </location>
</feature>
<organism evidence="3 4">
    <name type="scientific">Pristionchus entomophagus</name>
    <dbReference type="NCBI Taxonomy" id="358040"/>
    <lineage>
        <taxon>Eukaryota</taxon>
        <taxon>Metazoa</taxon>
        <taxon>Ecdysozoa</taxon>
        <taxon>Nematoda</taxon>
        <taxon>Chromadorea</taxon>
        <taxon>Rhabditida</taxon>
        <taxon>Rhabditina</taxon>
        <taxon>Diplogasteromorpha</taxon>
        <taxon>Diplogasteroidea</taxon>
        <taxon>Neodiplogasteridae</taxon>
        <taxon>Pristionchus</taxon>
    </lineage>
</organism>